<dbReference type="AlphaFoldDB" id="B1ZS40"/>
<gene>
    <name evidence="3" type="ordered locus">Oter_1431</name>
</gene>
<accession>B1ZS40</accession>
<dbReference type="CDD" id="cd00158">
    <property type="entry name" value="RHOD"/>
    <property type="match status" value="1"/>
</dbReference>
<sequence>MKFVARLVALFALTALAAHAGEVANVTPAEAAQRVAAGQAVLVDVREPNEWADTGVAEPAVLLPMSDFNGEQKLWKPFLEKNAGKELILYCRSGSRSGKVAAKLAAQGQPVANAGGFRDWKSAGLPVRKP</sequence>
<dbReference type="Gene3D" id="3.40.250.10">
    <property type="entry name" value="Rhodanese-like domain"/>
    <property type="match status" value="1"/>
</dbReference>
<dbReference type="STRING" id="452637.Oter_1431"/>
<evidence type="ECO:0000313" key="3">
    <source>
        <dbReference type="EMBL" id="ACB74716.1"/>
    </source>
</evidence>
<dbReference type="PANTHER" id="PTHR43031">
    <property type="entry name" value="FAD-DEPENDENT OXIDOREDUCTASE"/>
    <property type="match status" value="1"/>
</dbReference>
<dbReference type="InterPro" id="IPR001763">
    <property type="entry name" value="Rhodanese-like_dom"/>
</dbReference>
<dbReference type="SMART" id="SM00450">
    <property type="entry name" value="RHOD"/>
    <property type="match status" value="1"/>
</dbReference>
<protein>
    <submittedName>
        <fullName evidence="3">Rhodanese domain protein</fullName>
    </submittedName>
</protein>
<keyword evidence="1" id="KW-0732">Signal</keyword>
<feature type="chain" id="PRO_5002772046" evidence="1">
    <location>
        <begin position="21"/>
        <end position="130"/>
    </location>
</feature>
<dbReference type="Proteomes" id="UP000007013">
    <property type="component" value="Chromosome"/>
</dbReference>
<dbReference type="SUPFAM" id="SSF52821">
    <property type="entry name" value="Rhodanese/Cell cycle control phosphatase"/>
    <property type="match status" value="1"/>
</dbReference>
<dbReference type="Pfam" id="PF00581">
    <property type="entry name" value="Rhodanese"/>
    <property type="match status" value="1"/>
</dbReference>
<dbReference type="PROSITE" id="PS50206">
    <property type="entry name" value="RHODANESE_3"/>
    <property type="match status" value="1"/>
</dbReference>
<dbReference type="PANTHER" id="PTHR43031:SF7">
    <property type="entry name" value="NITRIC OXIDE REDUCTASE FLRD-NAD(+) REDUCTASE"/>
    <property type="match status" value="1"/>
</dbReference>
<feature type="signal peptide" evidence="1">
    <location>
        <begin position="1"/>
        <end position="20"/>
    </location>
</feature>
<organism evidence="3 4">
    <name type="scientific">Opitutus terrae (strain DSM 11246 / JCM 15787 / PB90-1)</name>
    <dbReference type="NCBI Taxonomy" id="452637"/>
    <lineage>
        <taxon>Bacteria</taxon>
        <taxon>Pseudomonadati</taxon>
        <taxon>Verrucomicrobiota</taxon>
        <taxon>Opitutia</taxon>
        <taxon>Opitutales</taxon>
        <taxon>Opitutaceae</taxon>
        <taxon>Opitutus</taxon>
    </lineage>
</organism>
<keyword evidence="4" id="KW-1185">Reference proteome</keyword>
<evidence type="ECO:0000259" key="2">
    <source>
        <dbReference type="PROSITE" id="PS50206"/>
    </source>
</evidence>
<dbReference type="HOGENOM" id="CLU_089574_6_1_0"/>
<dbReference type="KEGG" id="ote:Oter_1431"/>
<name>B1ZS40_OPITP</name>
<feature type="domain" description="Rhodanese" evidence="2">
    <location>
        <begin position="36"/>
        <end position="129"/>
    </location>
</feature>
<reference evidence="3 4" key="1">
    <citation type="journal article" date="2011" name="J. Bacteriol.">
        <title>Genome sequence of the verrucomicrobium Opitutus terrae PB90-1, an abundant inhabitant of rice paddy soil ecosystems.</title>
        <authorList>
            <person name="van Passel M.W."/>
            <person name="Kant R."/>
            <person name="Palva A."/>
            <person name="Copeland A."/>
            <person name="Lucas S."/>
            <person name="Lapidus A."/>
            <person name="Glavina del Rio T."/>
            <person name="Pitluck S."/>
            <person name="Goltsman E."/>
            <person name="Clum A."/>
            <person name="Sun H."/>
            <person name="Schmutz J."/>
            <person name="Larimer F.W."/>
            <person name="Land M.L."/>
            <person name="Hauser L."/>
            <person name="Kyrpides N."/>
            <person name="Mikhailova N."/>
            <person name="Richardson P.P."/>
            <person name="Janssen P.H."/>
            <person name="de Vos W.M."/>
            <person name="Smidt H."/>
        </authorList>
    </citation>
    <scope>NUCLEOTIDE SEQUENCE [LARGE SCALE GENOMIC DNA]</scope>
    <source>
        <strain evidence="4">DSM 11246 / JCM 15787 / PB90-1</strain>
    </source>
</reference>
<dbReference type="RefSeq" id="WP_012374254.1">
    <property type="nucleotide sequence ID" value="NC_010571.1"/>
</dbReference>
<dbReference type="EMBL" id="CP001032">
    <property type="protein sequence ID" value="ACB74716.1"/>
    <property type="molecule type" value="Genomic_DNA"/>
</dbReference>
<evidence type="ECO:0000313" key="4">
    <source>
        <dbReference type="Proteomes" id="UP000007013"/>
    </source>
</evidence>
<dbReference type="OrthoDB" id="9800872at2"/>
<dbReference type="InterPro" id="IPR036873">
    <property type="entry name" value="Rhodanese-like_dom_sf"/>
</dbReference>
<proteinExistence type="predicted"/>
<evidence type="ECO:0000256" key="1">
    <source>
        <dbReference type="SAM" id="SignalP"/>
    </source>
</evidence>
<dbReference type="InterPro" id="IPR050229">
    <property type="entry name" value="GlpE_sulfurtransferase"/>
</dbReference>
<dbReference type="eggNOG" id="COG0607">
    <property type="taxonomic scope" value="Bacteria"/>
</dbReference>